<dbReference type="GO" id="GO:0006777">
    <property type="term" value="P:Mo-molybdopterin cofactor biosynthetic process"/>
    <property type="evidence" value="ECO:0007669"/>
    <property type="project" value="UniProtKB-KW"/>
</dbReference>
<keyword evidence="1 8" id="KW-0963">Cytoplasm</keyword>
<evidence type="ECO:0000256" key="1">
    <source>
        <dbReference type="ARBA" id="ARBA00022490"/>
    </source>
</evidence>
<evidence type="ECO:0000256" key="7">
    <source>
        <dbReference type="ARBA" id="ARBA00023150"/>
    </source>
</evidence>
<dbReference type="GO" id="GO:0046872">
    <property type="term" value="F:metal ion binding"/>
    <property type="evidence" value="ECO:0007669"/>
    <property type="project" value="UniProtKB-KW"/>
</dbReference>
<comment type="caution">
    <text evidence="8">Lacks conserved residue(s) required for the propagation of feature annotation.</text>
</comment>
<comment type="subcellular location">
    <subcellularLocation>
        <location evidence="8">Cytoplasm</location>
    </subcellularLocation>
</comment>
<evidence type="ECO:0000256" key="4">
    <source>
        <dbReference type="ARBA" id="ARBA00022741"/>
    </source>
</evidence>
<feature type="binding site" evidence="8">
    <location>
        <position position="70"/>
    </location>
    <ligand>
        <name>GTP</name>
        <dbReference type="ChEBI" id="CHEBI:37565"/>
    </ligand>
</feature>
<dbReference type="Pfam" id="PF12804">
    <property type="entry name" value="NTP_transf_3"/>
    <property type="match status" value="1"/>
</dbReference>
<dbReference type="SUPFAM" id="SSF53448">
    <property type="entry name" value="Nucleotide-diphospho-sugar transferases"/>
    <property type="match status" value="1"/>
</dbReference>
<sequence>MERMIGAVLAGGQSRRFGSPKAFAKRKDQYFFQIAVDALHPFVKEVYIVSHPDLVARFERMVTNEKVVMDEERYRGQGPLAGLYTVMKQTEADWIFVLPCDMPYMQSDTVGRMVSYVDHAFDIVVSTHFGRLQPLVGAYHRRTMKWIEHMLQHGDNRMRSLFEHCSVRYVNEQDFGAEEIVFRNVNDLDEYADMAAE</sequence>
<dbReference type="Proteomes" id="UP001339962">
    <property type="component" value="Unassembled WGS sequence"/>
</dbReference>
<dbReference type="InterPro" id="IPR025877">
    <property type="entry name" value="MobA-like_NTP_Trfase"/>
</dbReference>
<comment type="domain">
    <text evidence="8">The N-terminal domain determines nucleotide recognition and specific binding, while the C-terminal domain determines the specific binding to the target protein.</text>
</comment>
<evidence type="ECO:0000313" key="11">
    <source>
        <dbReference type="Proteomes" id="UP001339962"/>
    </source>
</evidence>
<evidence type="ECO:0000256" key="5">
    <source>
        <dbReference type="ARBA" id="ARBA00022842"/>
    </source>
</evidence>
<dbReference type="GO" id="GO:0061603">
    <property type="term" value="F:molybdenum cofactor guanylyltransferase activity"/>
    <property type="evidence" value="ECO:0007669"/>
    <property type="project" value="UniProtKB-EC"/>
</dbReference>
<comment type="function">
    <text evidence="8">Transfers a GMP moiety from GTP to Mo-molybdopterin (Mo-MPT) cofactor (Moco or molybdenum cofactor) to form Mo-molybdopterin guanine dinucleotide (Mo-MGD) cofactor.</text>
</comment>
<name>A0ABD5IU58_9BACL</name>
<keyword evidence="3 8" id="KW-0479">Metal-binding</keyword>
<dbReference type="PANTHER" id="PTHR19136">
    <property type="entry name" value="MOLYBDENUM COFACTOR GUANYLYLTRANSFERASE"/>
    <property type="match status" value="1"/>
</dbReference>
<dbReference type="Gene3D" id="3.90.550.10">
    <property type="entry name" value="Spore Coat Polysaccharide Biosynthesis Protein SpsA, Chain A"/>
    <property type="match status" value="1"/>
</dbReference>
<reference evidence="10 11" key="1">
    <citation type="submission" date="2023-03" db="EMBL/GenBank/DDBJ databases">
        <title>Bacillus Genome Sequencing.</title>
        <authorList>
            <person name="Dunlap C."/>
        </authorList>
    </citation>
    <scope>NUCLEOTIDE SEQUENCE [LARGE SCALE GENOMIC DNA]</scope>
    <source>
        <strain evidence="10 11">NRS-38</strain>
    </source>
</reference>
<dbReference type="EMBL" id="JARTLI010000012">
    <property type="protein sequence ID" value="MED5051854.1"/>
    <property type="molecule type" value="Genomic_DNA"/>
</dbReference>
<dbReference type="PANTHER" id="PTHR19136:SF81">
    <property type="entry name" value="MOLYBDENUM COFACTOR GUANYLYLTRANSFERASE"/>
    <property type="match status" value="1"/>
</dbReference>
<dbReference type="GO" id="GO:0005525">
    <property type="term" value="F:GTP binding"/>
    <property type="evidence" value="ECO:0007669"/>
    <property type="project" value="UniProtKB-UniRule"/>
</dbReference>
<feature type="binding site" evidence="8">
    <location>
        <position position="21"/>
    </location>
    <ligand>
        <name>GTP</name>
        <dbReference type="ChEBI" id="CHEBI:37565"/>
    </ligand>
</feature>
<evidence type="ECO:0000313" key="10">
    <source>
        <dbReference type="EMBL" id="MED5051854.1"/>
    </source>
</evidence>
<feature type="domain" description="MobA-like NTP transferase" evidence="9">
    <location>
        <begin position="6"/>
        <end position="164"/>
    </location>
</feature>
<dbReference type="RefSeq" id="WP_409978447.1">
    <property type="nucleotide sequence ID" value="NZ_JARTLI010000012.1"/>
</dbReference>
<comment type="cofactor">
    <cofactor evidence="8">
        <name>Mg(2+)</name>
        <dbReference type="ChEBI" id="CHEBI:18420"/>
    </cofactor>
</comment>
<dbReference type="HAMAP" id="MF_00316">
    <property type="entry name" value="MobA"/>
    <property type="match status" value="1"/>
</dbReference>
<dbReference type="GO" id="GO:0005737">
    <property type="term" value="C:cytoplasm"/>
    <property type="evidence" value="ECO:0007669"/>
    <property type="project" value="UniProtKB-SubCell"/>
</dbReference>
<comment type="catalytic activity">
    <reaction evidence="8">
        <text>Mo-molybdopterin + GTP + H(+) = Mo-molybdopterin guanine dinucleotide + diphosphate</text>
        <dbReference type="Rhea" id="RHEA:34243"/>
        <dbReference type="ChEBI" id="CHEBI:15378"/>
        <dbReference type="ChEBI" id="CHEBI:33019"/>
        <dbReference type="ChEBI" id="CHEBI:37565"/>
        <dbReference type="ChEBI" id="CHEBI:71302"/>
        <dbReference type="ChEBI" id="CHEBI:71310"/>
        <dbReference type="EC" id="2.7.7.77"/>
    </reaction>
</comment>
<keyword evidence="4 8" id="KW-0547">Nucleotide-binding</keyword>
<organism evidence="10 11">
    <name type="scientific">Anoxybacteroides rupiense</name>
    <dbReference type="NCBI Taxonomy" id="311460"/>
    <lineage>
        <taxon>Bacteria</taxon>
        <taxon>Bacillati</taxon>
        <taxon>Bacillota</taxon>
        <taxon>Bacilli</taxon>
        <taxon>Bacillales</taxon>
        <taxon>Anoxybacillaceae</taxon>
        <taxon>Anoxybacteroides</taxon>
    </lineage>
</organism>
<comment type="similarity">
    <text evidence="8">Belongs to the MobA family.</text>
</comment>
<comment type="caution">
    <text evidence="10">The sequence shown here is derived from an EMBL/GenBank/DDBJ whole genome shotgun (WGS) entry which is preliminary data.</text>
</comment>
<keyword evidence="2 8" id="KW-0808">Transferase</keyword>
<gene>
    <name evidence="8" type="primary">mobA</name>
    <name evidence="10" type="ORF">P9850_08290</name>
</gene>
<keyword evidence="5 8" id="KW-0460">Magnesium</keyword>
<accession>A0ABD5IU58</accession>
<evidence type="ECO:0000256" key="6">
    <source>
        <dbReference type="ARBA" id="ARBA00023134"/>
    </source>
</evidence>
<dbReference type="AlphaFoldDB" id="A0ABD5IU58"/>
<protein>
    <recommendedName>
        <fullName evidence="8">Probable molybdenum cofactor guanylyltransferase</fullName>
        <shortName evidence="8">MoCo guanylyltransferase</shortName>
        <ecNumber evidence="8">2.7.7.77</ecNumber>
    </recommendedName>
    <alternativeName>
        <fullName evidence="8">GTP:molybdopterin guanylyltransferase</fullName>
    </alternativeName>
    <alternativeName>
        <fullName evidence="8">Mo-MPT guanylyltransferase</fullName>
    </alternativeName>
    <alternativeName>
        <fullName evidence="8">Molybdopterin guanylyltransferase</fullName>
    </alternativeName>
    <alternativeName>
        <fullName evidence="8">Molybdopterin-guanine dinucleotide synthase</fullName>
        <shortName evidence="8">MGD synthase</shortName>
    </alternativeName>
</protein>
<feature type="binding site" evidence="8">
    <location>
        <position position="101"/>
    </location>
    <ligand>
        <name>GTP</name>
        <dbReference type="ChEBI" id="CHEBI:37565"/>
    </ligand>
</feature>
<evidence type="ECO:0000259" key="9">
    <source>
        <dbReference type="Pfam" id="PF12804"/>
    </source>
</evidence>
<proteinExistence type="inferred from homology"/>
<evidence type="ECO:0000256" key="3">
    <source>
        <dbReference type="ARBA" id="ARBA00022723"/>
    </source>
</evidence>
<feature type="binding site" evidence="8">
    <location>
        <begin position="9"/>
        <end position="11"/>
    </location>
    <ligand>
        <name>GTP</name>
        <dbReference type="ChEBI" id="CHEBI:37565"/>
    </ligand>
</feature>
<dbReference type="InterPro" id="IPR029044">
    <property type="entry name" value="Nucleotide-diphossugar_trans"/>
</dbReference>
<keyword evidence="7 8" id="KW-0501">Molybdenum cofactor biosynthesis</keyword>
<dbReference type="CDD" id="cd02503">
    <property type="entry name" value="MobA"/>
    <property type="match status" value="1"/>
</dbReference>
<evidence type="ECO:0000256" key="2">
    <source>
        <dbReference type="ARBA" id="ARBA00022679"/>
    </source>
</evidence>
<keyword evidence="6 8" id="KW-0342">GTP-binding</keyword>
<keyword evidence="10" id="KW-0548">Nucleotidyltransferase</keyword>
<dbReference type="EC" id="2.7.7.77" evidence="8"/>
<evidence type="ECO:0000256" key="8">
    <source>
        <dbReference type="HAMAP-Rule" id="MF_00316"/>
    </source>
</evidence>
<dbReference type="InterPro" id="IPR013482">
    <property type="entry name" value="Molybde_CF_guanTrfase"/>
</dbReference>
<feature type="binding site" evidence="8">
    <location>
        <position position="101"/>
    </location>
    <ligand>
        <name>Mg(2+)</name>
        <dbReference type="ChEBI" id="CHEBI:18420"/>
    </ligand>
</feature>